<dbReference type="EMBL" id="AP028947">
    <property type="protein sequence ID" value="BET25235.1"/>
    <property type="molecule type" value="Genomic_DNA"/>
</dbReference>
<protein>
    <submittedName>
        <fullName evidence="1">Guanitoxin biosynthesis heme-dependent pre-guanitoxin N-hydroxylase GntA</fullName>
    </submittedName>
</protein>
<dbReference type="Pfam" id="PF08892">
    <property type="entry name" value="YqcI_YcgG"/>
    <property type="match status" value="1"/>
</dbReference>
<dbReference type="NCBIfam" id="NF041366">
    <property type="entry name" value="GntA_guanitoxin"/>
    <property type="match status" value="1"/>
</dbReference>
<dbReference type="KEGG" id="lto:RGQ30_07360"/>
<dbReference type="PANTHER" id="PTHR40045">
    <property type="entry name" value="YCGG FAMILY PROTEIN"/>
    <property type="match status" value="1"/>
</dbReference>
<organism evidence="1 2">
    <name type="scientific">Limnobacter thiooxidans</name>
    <dbReference type="NCBI Taxonomy" id="131080"/>
    <lineage>
        <taxon>Bacteria</taxon>
        <taxon>Pseudomonadati</taxon>
        <taxon>Pseudomonadota</taxon>
        <taxon>Betaproteobacteria</taxon>
        <taxon>Burkholderiales</taxon>
        <taxon>Burkholderiaceae</taxon>
        <taxon>Limnobacter</taxon>
    </lineage>
</organism>
<accession>A0AA86J5N3</accession>
<gene>
    <name evidence="1" type="primary">gntA</name>
    <name evidence="1" type="ORF">RGQ30_07360</name>
</gene>
<reference evidence="1 2" key="1">
    <citation type="submission" date="2023-10" db="EMBL/GenBank/DDBJ databases">
        <title>Complete Genome Sequence of Limnobacter thiooxidans CS-K2T, Isolated from freshwater lake sediments in Bavaria, Germany.</title>
        <authorList>
            <person name="Naruki M."/>
            <person name="Watanabe A."/>
            <person name="Warashina T."/>
            <person name="Morita T."/>
            <person name="Arakawa K."/>
        </authorList>
    </citation>
    <scope>NUCLEOTIDE SEQUENCE [LARGE SCALE GENOMIC DNA]</scope>
    <source>
        <strain evidence="1 2">CS-K2</strain>
    </source>
</reference>
<dbReference type="Proteomes" id="UP001329151">
    <property type="component" value="Chromosome"/>
</dbReference>
<sequence>MSFIDDDSFPCVGAKAALARGEMFVHEFGMLNDAAHDAELLNSLELFVKTMESADEDPLKVHSFVAVFKGPFITSELQFENLLWTQLYNLHTLDVSRGFSAASDISSNPESPHFSLSLAGHPFFVIGLHPGASRLARTFRSPVLVFNSHRQFEALRADGRYPKMQKAIRKREIALQGSINPNLADFGSNSEARQYSGRKVDANWKCPFDFEKARKS</sequence>
<dbReference type="InterPro" id="IPR014988">
    <property type="entry name" value="Uncharacterised_YqcI/YcgG"/>
</dbReference>
<keyword evidence="2" id="KW-1185">Reference proteome</keyword>
<dbReference type="AlphaFoldDB" id="A0AA86J5N3"/>
<evidence type="ECO:0000313" key="2">
    <source>
        <dbReference type="Proteomes" id="UP001329151"/>
    </source>
</evidence>
<name>A0AA86J5N3_9BURK</name>
<evidence type="ECO:0000313" key="1">
    <source>
        <dbReference type="EMBL" id="BET25235.1"/>
    </source>
</evidence>
<dbReference type="PANTHER" id="PTHR40045:SF1">
    <property type="entry name" value="YQCI_YCGG FAMILY PROTEIN"/>
    <property type="match status" value="1"/>
</dbReference>
<proteinExistence type="predicted"/>